<evidence type="ECO:0000313" key="14">
    <source>
        <dbReference type="EMBL" id="RTZ17308.1"/>
    </source>
</evidence>
<organism evidence="14 15">
    <name type="scientific">Vibrio aquaticus</name>
    <dbReference type="NCBI Taxonomy" id="2496559"/>
    <lineage>
        <taxon>Bacteria</taxon>
        <taxon>Pseudomonadati</taxon>
        <taxon>Pseudomonadota</taxon>
        <taxon>Gammaproteobacteria</taxon>
        <taxon>Vibrionales</taxon>
        <taxon>Vibrionaceae</taxon>
        <taxon>Vibrio</taxon>
    </lineage>
</organism>
<dbReference type="EC" id="2.7.7.65" evidence="3"/>
<evidence type="ECO:0000256" key="2">
    <source>
        <dbReference type="ARBA" id="ARBA00004533"/>
    </source>
</evidence>
<keyword evidence="6" id="KW-0547">Nucleotide-binding</keyword>
<dbReference type="InterPro" id="IPR000700">
    <property type="entry name" value="PAS-assoc_C"/>
</dbReference>
<feature type="domain" description="PAC" evidence="12">
    <location>
        <begin position="414"/>
        <end position="468"/>
    </location>
</feature>
<dbReference type="FunFam" id="3.30.70.270:FF:000001">
    <property type="entry name" value="Diguanylate cyclase domain protein"/>
    <property type="match status" value="1"/>
</dbReference>
<evidence type="ECO:0000259" key="11">
    <source>
        <dbReference type="PROSITE" id="PS50112"/>
    </source>
</evidence>
<comment type="subcellular location">
    <subcellularLocation>
        <location evidence="2">Cell inner membrane</location>
    </subcellularLocation>
</comment>
<accession>A0A432D078</accession>
<dbReference type="PANTHER" id="PTHR45138">
    <property type="entry name" value="REGULATORY COMPONENTS OF SENSORY TRANSDUCTION SYSTEM"/>
    <property type="match status" value="1"/>
</dbReference>
<dbReference type="InterPro" id="IPR048760">
    <property type="entry name" value="VP0354-like_sensor_dom"/>
</dbReference>
<dbReference type="InterPro" id="IPR001610">
    <property type="entry name" value="PAC"/>
</dbReference>
<evidence type="ECO:0000256" key="1">
    <source>
        <dbReference type="ARBA" id="ARBA00001946"/>
    </source>
</evidence>
<dbReference type="Gene3D" id="3.30.450.20">
    <property type="entry name" value="PAS domain"/>
    <property type="match status" value="3"/>
</dbReference>
<evidence type="ECO:0000256" key="8">
    <source>
        <dbReference type="ARBA" id="ARBA00022840"/>
    </source>
</evidence>
<dbReference type="GO" id="GO:0000160">
    <property type="term" value="P:phosphorelay signal transduction system"/>
    <property type="evidence" value="ECO:0007669"/>
    <property type="project" value="UniProtKB-KW"/>
</dbReference>
<comment type="catalytic activity">
    <reaction evidence="10">
        <text>2 GTP = 3',3'-c-di-GMP + 2 diphosphate</text>
        <dbReference type="Rhea" id="RHEA:24898"/>
        <dbReference type="ChEBI" id="CHEBI:33019"/>
        <dbReference type="ChEBI" id="CHEBI:37565"/>
        <dbReference type="ChEBI" id="CHEBI:58805"/>
        <dbReference type="EC" id="2.7.7.65"/>
    </reaction>
</comment>
<keyword evidence="15" id="KW-1185">Reference proteome</keyword>
<protein>
    <recommendedName>
        <fullName evidence="3">diguanylate cyclase</fullName>
        <ecNumber evidence="3">2.7.7.65</ecNumber>
    </recommendedName>
</protein>
<dbReference type="InterPro" id="IPR050469">
    <property type="entry name" value="Diguanylate_Cyclase"/>
</dbReference>
<dbReference type="SMART" id="SM00267">
    <property type="entry name" value="GGDEF"/>
    <property type="match status" value="1"/>
</dbReference>
<dbReference type="NCBIfam" id="TIGR00254">
    <property type="entry name" value="GGDEF"/>
    <property type="match status" value="1"/>
</dbReference>
<sequence>MHKRNSKLVLQFTLVLCALSFVPFLYFYNQLSMLEVKTAQNVEQLNRNKLEYAKAELNSSMAKISSSIRYLAHNNILLQAIKNPTPSNLDALEDFWLLIARTQGYYSQLRILSPEGMELVRVNSGEHFIEVVDQSDLQFKGDRDYFKYAKTLKPQQMGTFGIDLEVENGVVVRPLTPAYRILFPISYNSQTIGYFVVNLDLLRLYKNLAYKGLADNLPNIATDQGYYLMSSQGSNIMGHLLNDNSEQNLAIQYPSLWRIVQLRESGTAKGDHGWFSFTKSSIGDSARENNLIIFLTTDFSEAQAFSDHERHAIYQQAALISIILLLLTFSFVTWNFNHRKNSLDSKIARAAMNGMSAMVITDRNNRIVQVNEEFTRASGYKLEDVKGKPPSLFSSGKHSQDFYIKMWRALKEDGLWEGEVVNKRQDGSEITEILRIQTVKDKQDTIQFYVASFIDITQRKSLENRLRELSLKDPLTSLWNRRKFDSEMQTHSARYRRYQSSEGSTLALIDIDHFKRINDQYGHDQGDEVIKEVADSLTEQLRETDIIARIGGEEFALIMPHTELKEAEVVLNRIRIAVNLNSQKNVTVSVGITEISDVPEETYKRADIALYESKSLGRNQVSVLSVVESQSFA</sequence>
<dbReference type="PROSITE" id="PS50112">
    <property type="entry name" value="PAS"/>
    <property type="match status" value="1"/>
</dbReference>
<dbReference type="NCBIfam" id="TIGR00229">
    <property type="entry name" value="sensory_box"/>
    <property type="match status" value="1"/>
</dbReference>
<dbReference type="InterPro" id="IPR043128">
    <property type="entry name" value="Rev_trsase/Diguanyl_cyclase"/>
</dbReference>
<feature type="domain" description="GGDEF" evidence="13">
    <location>
        <begin position="502"/>
        <end position="626"/>
    </location>
</feature>
<dbReference type="CDD" id="cd01949">
    <property type="entry name" value="GGDEF"/>
    <property type="match status" value="1"/>
</dbReference>
<dbReference type="SMART" id="SM00086">
    <property type="entry name" value="PAC"/>
    <property type="match status" value="1"/>
</dbReference>
<dbReference type="GO" id="GO:0005524">
    <property type="term" value="F:ATP binding"/>
    <property type="evidence" value="ECO:0007669"/>
    <property type="project" value="UniProtKB-KW"/>
</dbReference>
<gene>
    <name evidence="14" type="ORF">EJ063_00575</name>
</gene>
<feature type="domain" description="PAS" evidence="11">
    <location>
        <begin position="343"/>
        <end position="388"/>
    </location>
</feature>
<dbReference type="AlphaFoldDB" id="A0A432D078"/>
<dbReference type="InterPro" id="IPR029151">
    <property type="entry name" value="Sensor-like_sf"/>
</dbReference>
<name>A0A432D078_9VIBR</name>
<dbReference type="Pfam" id="PF21623">
    <property type="entry name" value="HK_sensor_dom_bact"/>
    <property type="match status" value="1"/>
</dbReference>
<dbReference type="Gene3D" id="3.30.70.270">
    <property type="match status" value="1"/>
</dbReference>
<dbReference type="Pfam" id="PF00990">
    <property type="entry name" value="GGDEF"/>
    <property type="match status" value="1"/>
</dbReference>
<evidence type="ECO:0000256" key="3">
    <source>
        <dbReference type="ARBA" id="ARBA00012528"/>
    </source>
</evidence>
<dbReference type="InterPro" id="IPR000014">
    <property type="entry name" value="PAS"/>
</dbReference>
<dbReference type="GO" id="GO:0016301">
    <property type="term" value="F:kinase activity"/>
    <property type="evidence" value="ECO:0007669"/>
    <property type="project" value="UniProtKB-KW"/>
</dbReference>
<evidence type="ECO:0000256" key="10">
    <source>
        <dbReference type="ARBA" id="ARBA00034247"/>
    </source>
</evidence>
<proteinExistence type="predicted"/>
<dbReference type="InterPro" id="IPR000160">
    <property type="entry name" value="GGDEF_dom"/>
</dbReference>
<dbReference type="SUPFAM" id="SSF55785">
    <property type="entry name" value="PYP-like sensor domain (PAS domain)"/>
    <property type="match status" value="1"/>
</dbReference>
<dbReference type="GO" id="GO:0052621">
    <property type="term" value="F:diguanylate cyclase activity"/>
    <property type="evidence" value="ECO:0007669"/>
    <property type="project" value="UniProtKB-EC"/>
</dbReference>
<dbReference type="EMBL" id="RXZH01000001">
    <property type="protein sequence ID" value="RTZ17308.1"/>
    <property type="molecule type" value="Genomic_DNA"/>
</dbReference>
<evidence type="ECO:0000256" key="6">
    <source>
        <dbReference type="ARBA" id="ARBA00022741"/>
    </source>
</evidence>
<dbReference type="PROSITE" id="PS50887">
    <property type="entry name" value="GGDEF"/>
    <property type="match status" value="1"/>
</dbReference>
<keyword evidence="5" id="KW-0808">Transferase</keyword>
<dbReference type="CDD" id="cd00130">
    <property type="entry name" value="PAS"/>
    <property type="match status" value="1"/>
</dbReference>
<evidence type="ECO:0000256" key="5">
    <source>
        <dbReference type="ARBA" id="ARBA00022679"/>
    </source>
</evidence>
<dbReference type="GO" id="GO:1902201">
    <property type="term" value="P:negative regulation of bacterial-type flagellum-dependent cell motility"/>
    <property type="evidence" value="ECO:0007669"/>
    <property type="project" value="TreeGrafter"/>
</dbReference>
<dbReference type="SUPFAM" id="SSF55073">
    <property type="entry name" value="Nucleotide cyclase"/>
    <property type="match status" value="1"/>
</dbReference>
<dbReference type="GO" id="GO:0043709">
    <property type="term" value="P:cell adhesion involved in single-species biofilm formation"/>
    <property type="evidence" value="ECO:0007669"/>
    <property type="project" value="TreeGrafter"/>
</dbReference>
<reference evidence="14 15" key="1">
    <citation type="submission" date="2018-12" db="EMBL/GenBank/DDBJ databases">
        <title>Vibrio sp. isolated from China Sea.</title>
        <authorList>
            <person name="Li Y."/>
        </authorList>
    </citation>
    <scope>NUCLEOTIDE SEQUENCE [LARGE SCALE GENOMIC DNA]</scope>
    <source>
        <strain evidence="14 15">BEI207</strain>
    </source>
</reference>
<keyword evidence="9" id="KW-0902">Two-component regulatory system</keyword>
<dbReference type="OrthoDB" id="9812260at2"/>
<dbReference type="Pfam" id="PF13426">
    <property type="entry name" value="PAS_9"/>
    <property type="match status" value="1"/>
</dbReference>
<dbReference type="InterPro" id="IPR029787">
    <property type="entry name" value="Nucleotide_cyclase"/>
</dbReference>
<keyword evidence="4" id="KW-0597">Phosphoprotein</keyword>
<dbReference type="Proteomes" id="UP000268973">
    <property type="component" value="Unassembled WGS sequence"/>
</dbReference>
<evidence type="ECO:0000256" key="4">
    <source>
        <dbReference type="ARBA" id="ARBA00022553"/>
    </source>
</evidence>
<keyword evidence="8" id="KW-0067">ATP-binding</keyword>
<dbReference type="InterPro" id="IPR035965">
    <property type="entry name" value="PAS-like_dom_sf"/>
</dbReference>
<evidence type="ECO:0000256" key="7">
    <source>
        <dbReference type="ARBA" id="ARBA00022777"/>
    </source>
</evidence>
<evidence type="ECO:0000313" key="15">
    <source>
        <dbReference type="Proteomes" id="UP000268973"/>
    </source>
</evidence>
<evidence type="ECO:0000259" key="12">
    <source>
        <dbReference type="PROSITE" id="PS50113"/>
    </source>
</evidence>
<evidence type="ECO:0000259" key="13">
    <source>
        <dbReference type="PROSITE" id="PS50887"/>
    </source>
</evidence>
<comment type="cofactor">
    <cofactor evidence="1">
        <name>Mg(2+)</name>
        <dbReference type="ChEBI" id="CHEBI:18420"/>
    </cofactor>
</comment>
<dbReference type="PANTHER" id="PTHR45138:SF9">
    <property type="entry name" value="DIGUANYLATE CYCLASE DGCM-RELATED"/>
    <property type="match status" value="1"/>
</dbReference>
<comment type="caution">
    <text evidence="14">The sequence shown here is derived from an EMBL/GenBank/DDBJ whole genome shotgun (WGS) entry which is preliminary data.</text>
</comment>
<evidence type="ECO:0000256" key="9">
    <source>
        <dbReference type="ARBA" id="ARBA00023012"/>
    </source>
</evidence>
<dbReference type="SUPFAM" id="SSF103190">
    <property type="entry name" value="Sensory domain-like"/>
    <property type="match status" value="2"/>
</dbReference>
<keyword evidence="7" id="KW-0418">Kinase</keyword>
<dbReference type="PROSITE" id="PS50113">
    <property type="entry name" value="PAC"/>
    <property type="match status" value="1"/>
</dbReference>
<dbReference type="GO" id="GO:0005886">
    <property type="term" value="C:plasma membrane"/>
    <property type="evidence" value="ECO:0007669"/>
    <property type="project" value="UniProtKB-SubCell"/>
</dbReference>